<keyword evidence="3 4" id="KW-0539">Nucleus</keyword>
<evidence type="ECO:0000256" key="3">
    <source>
        <dbReference type="ARBA" id="ARBA00023242"/>
    </source>
</evidence>
<dbReference type="InterPro" id="IPR036420">
    <property type="entry name" value="BRCT_dom_sf"/>
</dbReference>
<sequence>MVRAKKKYTSGNAANFIDRAEAIAKLQVTFDEFTRLCVLKGIYPREPRNRRKAAKGVSTNKIFYNIRDIKFLANEPLINTLRQYNAFVKKVAKVKGRNEKEKLERLVEAEPEFNVEHLVKERYPTFDMAVRDLDDCLSVVFAFATLPKDVKIGEKIIEDCRRMSSEFMHYVIESKSLRKTFISIKGIYYQAEILGEKVTWIVGHERPIGGLPDVDFTIMRNFAHFYTTALRFINFKLYKNIGLFYPPEFDSGKIVKGDLDDEEKMYSLAKPLARADQEEECVLDDFDDETTNAVIEQVNARKKLRKLFDGCFFYLNREVPKEALAFVIRSGGGSVTWDGCIANPLPLTSTQITHHIIDRPLKEANISRAYIQPQWVFDSFNVGEKLPYEKYLPGVKLPAHLSPFVEESVGDYIPTERLEQLKMDGKDISKFVAAEVVKPPSQITSKTLEEKTKKKEKVGGMHVETGKVYKESTESRIAEVQSVKKMQEMMIPKKHKRVYKKMTFGIKRKEKEVKKLVAKKKKLEETDVN</sequence>
<proteinExistence type="inferred from homology"/>
<dbReference type="HAMAP" id="MF_03028">
    <property type="entry name" value="Pescadillo"/>
    <property type="match status" value="1"/>
</dbReference>
<evidence type="ECO:0000256" key="4">
    <source>
        <dbReference type="HAMAP-Rule" id="MF_03028"/>
    </source>
</evidence>
<evidence type="ECO:0000259" key="5">
    <source>
        <dbReference type="PROSITE" id="PS50172"/>
    </source>
</evidence>
<feature type="domain" description="BRCT" evidence="5">
    <location>
        <begin position="303"/>
        <end position="393"/>
    </location>
</feature>
<dbReference type="InterPro" id="IPR010613">
    <property type="entry name" value="PES"/>
</dbReference>
<dbReference type="GO" id="GO:0005654">
    <property type="term" value="C:nucleoplasm"/>
    <property type="evidence" value="ECO:0007669"/>
    <property type="project" value="UniProtKB-SubCell"/>
</dbReference>
<dbReference type="AlphaFoldDB" id="A0A0K0FUE2"/>
<dbReference type="GO" id="GO:0003723">
    <property type="term" value="F:RNA binding"/>
    <property type="evidence" value="ECO:0007669"/>
    <property type="project" value="TreeGrafter"/>
</dbReference>
<dbReference type="PANTHER" id="PTHR12221:SF6">
    <property type="entry name" value="PESCADILLO HOMOLOG"/>
    <property type="match status" value="1"/>
</dbReference>
<keyword evidence="2 4" id="KW-0698">rRNA processing</keyword>
<dbReference type="CDD" id="cd17709">
    <property type="entry name" value="BRCT_pescadillo_like"/>
    <property type="match status" value="1"/>
</dbReference>
<evidence type="ECO:0000256" key="1">
    <source>
        <dbReference type="ARBA" id="ARBA00022517"/>
    </source>
</evidence>
<keyword evidence="1 4" id="KW-0690">Ribosome biogenesis</keyword>
<dbReference type="GO" id="GO:0000463">
    <property type="term" value="P:maturation of LSU-rRNA from tricistronic rRNA transcript (SSU-rRNA, 5.8S rRNA, LSU-rRNA)"/>
    <property type="evidence" value="ECO:0007669"/>
    <property type="project" value="UniProtKB-UniRule"/>
</dbReference>
<dbReference type="PANTHER" id="PTHR12221">
    <property type="entry name" value="PESCADILLO - RELATED"/>
    <property type="match status" value="1"/>
</dbReference>
<dbReference type="STRING" id="75913.A0A0K0FUE2"/>
<keyword evidence="6" id="KW-1185">Reference proteome</keyword>
<dbReference type="Gene3D" id="3.40.50.10190">
    <property type="entry name" value="BRCT domain"/>
    <property type="match status" value="1"/>
</dbReference>
<dbReference type="Proteomes" id="UP000035680">
    <property type="component" value="Unassembled WGS sequence"/>
</dbReference>
<dbReference type="InterPro" id="IPR001357">
    <property type="entry name" value="BRCT_dom"/>
</dbReference>
<dbReference type="GO" id="GO:0030687">
    <property type="term" value="C:preribosome, large subunit precursor"/>
    <property type="evidence" value="ECO:0007669"/>
    <property type="project" value="UniProtKB-UniRule"/>
</dbReference>
<accession>A0A0K0FUE2</accession>
<organism evidence="6 7">
    <name type="scientific">Strongyloides venezuelensis</name>
    <name type="common">Threadworm</name>
    <dbReference type="NCBI Taxonomy" id="75913"/>
    <lineage>
        <taxon>Eukaryota</taxon>
        <taxon>Metazoa</taxon>
        <taxon>Ecdysozoa</taxon>
        <taxon>Nematoda</taxon>
        <taxon>Chromadorea</taxon>
        <taxon>Rhabditida</taxon>
        <taxon>Tylenchina</taxon>
        <taxon>Panagrolaimomorpha</taxon>
        <taxon>Strongyloidoidea</taxon>
        <taxon>Strongyloididae</taxon>
        <taxon>Strongyloides</taxon>
    </lineage>
</organism>
<comment type="similarity">
    <text evidence="4">Belongs to the pescadillo family.</text>
</comment>
<name>A0A0K0FUE2_STRVS</name>
<reference evidence="7" key="2">
    <citation type="submission" date="2015-08" db="UniProtKB">
        <authorList>
            <consortium name="WormBaseParasite"/>
        </authorList>
    </citation>
    <scope>IDENTIFICATION</scope>
</reference>
<evidence type="ECO:0000313" key="7">
    <source>
        <dbReference type="WBParaSite" id="SVE_1595400.1"/>
    </source>
</evidence>
<dbReference type="Pfam" id="PF06732">
    <property type="entry name" value="Pescadillo_N"/>
    <property type="match status" value="1"/>
</dbReference>
<dbReference type="Pfam" id="PF16589">
    <property type="entry name" value="BRCT_2"/>
    <property type="match status" value="1"/>
</dbReference>
<evidence type="ECO:0000313" key="6">
    <source>
        <dbReference type="Proteomes" id="UP000035680"/>
    </source>
</evidence>
<dbReference type="GO" id="GO:0043021">
    <property type="term" value="F:ribonucleoprotein complex binding"/>
    <property type="evidence" value="ECO:0007669"/>
    <property type="project" value="UniProtKB-UniRule"/>
</dbReference>
<comment type="subcellular location">
    <subcellularLocation>
        <location evidence="4">Nucleus</location>
        <location evidence="4">Nucleolus</location>
    </subcellularLocation>
    <subcellularLocation>
        <location evidence="4">Nucleus</location>
        <location evidence="4">Nucleoplasm</location>
    </subcellularLocation>
</comment>
<dbReference type="SUPFAM" id="SSF52113">
    <property type="entry name" value="BRCT domain"/>
    <property type="match status" value="1"/>
</dbReference>
<evidence type="ECO:0000256" key="2">
    <source>
        <dbReference type="ARBA" id="ARBA00022552"/>
    </source>
</evidence>
<reference evidence="6" key="1">
    <citation type="submission" date="2014-07" db="EMBL/GenBank/DDBJ databases">
        <authorList>
            <person name="Martin A.A"/>
            <person name="De Silva N."/>
        </authorList>
    </citation>
    <scope>NUCLEOTIDE SEQUENCE</scope>
</reference>
<protein>
    <recommendedName>
        <fullName evidence="4">Pescadillo homolog</fullName>
    </recommendedName>
</protein>
<comment type="function">
    <text evidence="4">Required for maturation of ribosomal RNAs and formation of the large ribosomal subunit.</text>
</comment>
<dbReference type="PROSITE" id="PS50172">
    <property type="entry name" value="BRCT"/>
    <property type="match status" value="1"/>
</dbReference>
<dbReference type="GO" id="GO:0000466">
    <property type="term" value="P:maturation of 5.8S rRNA from tricistronic rRNA transcript (SSU-rRNA, 5.8S rRNA, LSU-rRNA)"/>
    <property type="evidence" value="ECO:0007669"/>
    <property type="project" value="UniProtKB-UniRule"/>
</dbReference>
<dbReference type="GO" id="GO:0070545">
    <property type="term" value="C:PeBoW complex"/>
    <property type="evidence" value="ECO:0007669"/>
    <property type="project" value="TreeGrafter"/>
</dbReference>
<dbReference type="WBParaSite" id="SVE_1595400.1">
    <property type="protein sequence ID" value="SVE_1595400.1"/>
    <property type="gene ID" value="SVE_1595400"/>
</dbReference>